<evidence type="ECO:0000313" key="3">
    <source>
        <dbReference type="Proteomes" id="UP001151529"/>
    </source>
</evidence>
<dbReference type="Proteomes" id="UP001151529">
    <property type="component" value="Chromosome 1"/>
</dbReference>
<evidence type="ECO:0000256" key="1">
    <source>
        <dbReference type="SAM" id="Coils"/>
    </source>
</evidence>
<feature type="coiled-coil region" evidence="1">
    <location>
        <begin position="65"/>
        <end position="92"/>
    </location>
</feature>
<keyword evidence="3" id="KW-1185">Reference proteome</keyword>
<dbReference type="AlphaFoldDB" id="A0A9Q0TLU8"/>
<organism evidence="2 3">
    <name type="scientific">Salix viminalis</name>
    <name type="common">Common osier</name>
    <name type="synonym">Basket willow</name>
    <dbReference type="NCBI Taxonomy" id="40686"/>
    <lineage>
        <taxon>Eukaryota</taxon>
        <taxon>Viridiplantae</taxon>
        <taxon>Streptophyta</taxon>
        <taxon>Embryophyta</taxon>
        <taxon>Tracheophyta</taxon>
        <taxon>Spermatophyta</taxon>
        <taxon>Magnoliopsida</taxon>
        <taxon>eudicotyledons</taxon>
        <taxon>Gunneridae</taxon>
        <taxon>Pentapetalae</taxon>
        <taxon>rosids</taxon>
        <taxon>fabids</taxon>
        <taxon>Malpighiales</taxon>
        <taxon>Salicaceae</taxon>
        <taxon>Saliceae</taxon>
        <taxon>Salix</taxon>
    </lineage>
</organism>
<gene>
    <name evidence="2" type="ORF">OIU85_025541</name>
</gene>
<proteinExistence type="predicted"/>
<sequence>MELNFGKNNNFWCRKCQQLLNLLLFRSTFMKQTSHPLQGFTLSILESFFVQAEYTLSVFCKILYCDQIDCQVSRIELELKRLQEQFAAEQDELSCFKLVSAKEASLGLMSTSAGTMVGTPTARHGGALFGRHAISAGRKGTQRAGFLM</sequence>
<evidence type="ECO:0000313" key="2">
    <source>
        <dbReference type="EMBL" id="KAJ6713928.1"/>
    </source>
</evidence>
<reference evidence="2" key="1">
    <citation type="submission" date="2022-11" db="EMBL/GenBank/DDBJ databases">
        <authorList>
            <person name="Hyden B.L."/>
            <person name="Feng K."/>
            <person name="Yates T."/>
            <person name="Jawdy S."/>
            <person name="Smart L.B."/>
            <person name="Muchero W."/>
        </authorList>
    </citation>
    <scope>NUCLEOTIDE SEQUENCE</scope>
    <source>
        <tissue evidence="2">Shoot tip</tissue>
    </source>
</reference>
<protein>
    <submittedName>
        <fullName evidence="2">Uncharacterized protein</fullName>
    </submittedName>
</protein>
<comment type="caution">
    <text evidence="2">The sequence shown here is derived from an EMBL/GenBank/DDBJ whole genome shotgun (WGS) entry which is preliminary data.</text>
</comment>
<accession>A0A9Q0TLU8</accession>
<keyword evidence="1" id="KW-0175">Coiled coil</keyword>
<name>A0A9Q0TLU8_SALVM</name>
<reference evidence="2" key="2">
    <citation type="journal article" date="2023" name="Int. J. Mol. Sci.">
        <title>De Novo Assembly and Annotation of 11 Diverse Shrub Willow (Salix) Genomes Reveals Novel Gene Organization in Sex-Linked Regions.</title>
        <authorList>
            <person name="Hyden B."/>
            <person name="Feng K."/>
            <person name="Yates T.B."/>
            <person name="Jawdy S."/>
            <person name="Cereghino C."/>
            <person name="Smart L.B."/>
            <person name="Muchero W."/>
        </authorList>
    </citation>
    <scope>NUCLEOTIDE SEQUENCE [LARGE SCALE GENOMIC DNA]</scope>
    <source>
        <tissue evidence="2">Shoot tip</tissue>
    </source>
</reference>
<dbReference type="EMBL" id="JAPFFL010000007">
    <property type="protein sequence ID" value="KAJ6713928.1"/>
    <property type="molecule type" value="Genomic_DNA"/>
</dbReference>